<gene>
    <name evidence="1" type="ORF">CEXT_626241</name>
</gene>
<protein>
    <submittedName>
        <fullName evidence="1">Uncharacterized protein</fullName>
    </submittedName>
</protein>
<dbReference type="EMBL" id="BPLR01012408">
    <property type="protein sequence ID" value="GIY53795.1"/>
    <property type="molecule type" value="Genomic_DNA"/>
</dbReference>
<organism evidence="1 2">
    <name type="scientific">Caerostris extrusa</name>
    <name type="common">Bark spider</name>
    <name type="synonym">Caerostris bankana</name>
    <dbReference type="NCBI Taxonomy" id="172846"/>
    <lineage>
        <taxon>Eukaryota</taxon>
        <taxon>Metazoa</taxon>
        <taxon>Ecdysozoa</taxon>
        <taxon>Arthropoda</taxon>
        <taxon>Chelicerata</taxon>
        <taxon>Arachnida</taxon>
        <taxon>Araneae</taxon>
        <taxon>Araneomorphae</taxon>
        <taxon>Entelegynae</taxon>
        <taxon>Araneoidea</taxon>
        <taxon>Araneidae</taxon>
        <taxon>Caerostris</taxon>
    </lineage>
</organism>
<reference evidence="1 2" key="1">
    <citation type="submission" date="2021-06" db="EMBL/GenBank/DDBJ databases">
        <title>Caerostris extrusa draft genome.</title>
        <authorList>
            <person name="Kono N."/>
            <person name="Arakawa K."/>
        </authorList>
    </citation>
    <scope>NUCLEOTIDE SEQUENCE [LARGE SCALE GENOMIC DNA]</scope>
</reference>
<proteinExistence type="predicted"/>
<evidence type="ECO:0000313" key="1">
    <source>
        <dbReference type="EMBL" id="GIY53795.1"/>
    </source>
</evidence>
<sequence length="136" mass="15727">MPLFRTIEVRTSRRSFKAQFTYCSPCALNERFRELENLSELLAHDAGHDRQEAVAYGADDQVLVKDDAEGEYFEEEERLDGHHVLVDPLHVLSPVQLESPVIERQLHHHVQGVEDGLFFQDLDYHVRLVEVSANFL</sequence>
<evidence type="ECO:0000313" key="2">
    <source>
        <dbReference type="Proteomes" id="UP001054945"/>
    </source>
</evidence>
<accession>A0AAV4U7X2</accession>
<keyword evidence="2" id="KW-1185">Reference proteome</keyword>
<comment type="caution">
    <text evidence="1">The sequence shown here is derived from an EMBL/GenBank/DDBJ whole genome shotgun (WGS) entry which is preliminary data.</text>
</comment>
<name>A0AAV4U7X2_CAEEX</name>
<dbReference type="Proteomes" id="UP001054945">
    <property type="component" value="Unassembled WGS sequence"/>
</dbReference>
<dbReference type="AlphaFoldDB" id="A0AAV4U7X2"/>